<evidence type="ECO:0000256" key="7">
    <source>
        <dbReference type="PROSITE-ProRule" id="PRU00473"/>
    </source>
</evidence>
<dbReference type="Pfam" id="PF00691">
    <property type="entry name" value="OmpA"/>
    <property type="match status" value="1"/>
</dbReference>
<keyword evidence="10" id="KW-0966">Cell projection</keyword>
<evidence type="ECO:0000256" key="1">
    <source>
        <dbReference type="ARBA" id="ARBA00004162"/>
    </source>
</evidence>
<keyword evidence="6 7" id="KW-0472">Membrane</keyword>
<keyword evidence="5" id="KW-1133">Transmembrane helix</keyword>
<dbReference type="InterPro" id="IPR025713">
    <property type="entry name" value="MotB-like_N_dom"/>
</dbReference>
<sequence length="277" mass="31260">MARRRKKKKQSHVDESWLLPYSDLLTLLVALFIVLFASSDVNSERYLQLANVFRDELSAGSGTGILEYDSEPIPPNMEEGRDDGDHIDEGTDDEEGSEEEEEAMEDADLEGEQELLRLRQVQEEINVYIEDAGLTEEFGTELTGEGLMVRMRNDILFDSGSAAVKPEGRQVAEDVSQILHTEPPHQVVISGHADDVPIHNADFGSNWELSVDRAMNFMQILMQNEDLDPTLFSVKGYGEFDPAYPNDTAEDRARNRRVEVLVLPNYEIDVPDEINDD</sequence>
<protein>
    <submittedName>
        <fullName evidence="10">Flagellar motor protein MotB</fullName>
    </submittedName>
</protein>
<dbReference type="SUPFAM" id="SSF103088">
    <property type="entry name" value="OmpA-like"/>
    <property type="match status" value="1"/>
</dbReference>
<dbReference type="Pfam" id="PF13677">
    <property type="entry name" value="MotB_plug"/>
    <property type="match status" value="1"/>
</dbReference>
<dbReference type="PROSITE" id="PS51123">
    <property type="entry name" value="OMPA_2"/>
    <property type="match status" value="1"/>
</dbReference>
<keyword evidence="11" id="KW-1185">Reference proteome</keyword>
<dbReference type="CDD" id="cd07185">
    <property type="entry name" value="OmpA_C-like"/>
    <property type="match status" value="1"/>
</dbReference>
<dbReference type="PANTHER" id="PTHR30329">
    <property type="entry name" value="STATOR ELEMENT OF FLAGELLAR MOTOR COMPLEX"/>
    <property type="match status" value="1"/>
</dbReference>
<dbReference type="InterPro" id="IPR036737">
    <property type="entry name" value="OmpA-like_sf"/>
</dbReference>
<evidence type="ECO:0000313" key="11">
    <source>
        <dbReference type="Proteomes" id="UP001597041"/>
    </source>
</evidence>
<evidence type="ECO:0000256" key="5">
    <source>
        <dbReference type="ARBA" id="ARBA00022989"/>
    </source>
</evidence>
<evidence type="ECO:0000256" key="3">
    <source>
        <dbReference type="ARBA" id="ARBA00022475"/>
    </source>
</evidence>
<evidence type="ECO:0000256" key="2">
    <source>
        <dbReference type="ARBA" id="ARBA00008914"/>
    </source>
</evidence>
<evidence type="ECO:0000256" key="8">
    <source>
        <dbReference type="SAM" id="MobiDB-lite"/>
    </source>
</evidence>
<comment type="subcellular location">
    <subcellularLocation>
        <location evidence="1">Cell membrane</location>
        <topology evidence="1">Single-pass membrane protein</topology>
    </subcellularLocation>
</comment>
<dbReference type="InterPro" id="IPR050330">
    <property type="entry name" value="Bact_OuterMem_StrucFunc"/>
</dbReference>
<gene>
    <name evidence="10" type="primary">motB</name>
    <name evidence="10" type="ORF">ACFQ19_17040</name>
</gene>
<keyword evidence="10" id="KW-0969">Cilium</keyword>
<organism evidence="10 11">
    <name type="scientific">Oceanobacillus locisalsi</name>
    <dbReference type="NCBI Taxonomy" id="546107"/>
    <lineage>
        <taxon>Bacteria</taxon>
        <taxon>Bacillati</taxon>
        <taxon>Bacillota</taxon>
        <taxon>Bacilli</taxon>
        <taxon>Bacillales</taxon>
        <taxon>Bacillaceae</taxon>
        <taxon>Oceanobacillus</taxon>
    </lineage>
</organism>
<reference evidence="11" key="1">
    <citation type="journal article" date="2019" name="Int. J. Syst. Evol. Microbiol.">
        <title>The Global Catalogue of Microorganisms (GCM) 10K type strain sequencing project: providing services to taxonomists for standard genome sequencing and annotation.</title>
        <authorList>
            <consortium name="The Broad Institute Genomics Platform"/>
            <consortium name="The Broad Institute Genome Sequencing Center for Infectious Disease"/>
            <person name="Wu L."/>
            <person name="Ma J."/>
        </authorList>
    </citation>
    <scope>NUCLEOTIDE SEQUENCE [LARGE SCALE GENOMIC DNA]</scope>
    <source>
        <strain evidence="11">CCUG 56608</strain>
    </source>
</reference>
<feature type="compositionally biased region" description="Acidic residues" evidence="8">
    <location>
        <begin position="90"/>
        <end position="108"/>
    </location>
</feature>
<feature type="domain" description="OmpA-like" evidence="9">
    <location>
        <begin position="144"/>
        <end position="266"/>
    </location>
</feature>
<dbReference type="PANTHER" id="PTHR30329:SF21">
    <property type="entry name" value="LIPOPROTEIN YIAD-RELATED"/>
    <property type="match status" value="1"/>
</dbReference>
<dbReference type="Proteomes" id="UP001597041">
    <property type="component" value="Unassembled WGS sequence"/>
</dbReference>
<dbReference type="InterPro" id="IPR006665">
    <property type="entry name" value="OmpA-like"/>
</dbReference>
<dbReference type="EMBL" id="JBHTKK010000026">
    <property type="protein sequence ID" value="MFD1067717.1"/>
    <property type="molecule type" value="Genomic_DNA"/>
</dbReference>
<proteinExistence type="inferred from homology"/>
<accession>A0ABW3NIX5</accession>
<name>A0ABW3NIX5_9BACI</name>
<comment type="caution">
    <text evidence="10">The sequence shown here is derived from an EMBL/GenBank/DDBJ whole genome shotgun (WGS) entry which is preliminary data.</text>
</comment>
<comment type="similarity">
    <text evidence="2">Belongs to the MotB family.</text>
</comment>
<evidence type="ECO:0000256" key="4">
    <source>
        <dbReference type="ARBA" id="ARBA00022692"/>
    </source>
</evidence>
<evidence type="ECO:0000313" key="10">
    <source>
        <dbReference type="EMBL" id="MFD1067717.1"/>
    </source>
</evidence>
<evidence type="ECO:0000256" key="6">
    <source>
        <dbReference type="ARBA" id="ARBA00023136"/>
    </source>
</evidence>
<evidence type="ECO:0000259" key="9">
    <source>
        <dbReference type="PROSITE" id="PS51123"/>
    </source>
</evidence>
<keyword evidence="3" id="KW-1003">Cell membrane</keyword>
<dbReference type="RefSeq" id="WP_379593864.1">
    <property type="nucleotide sequence ID" value="NZ_JBHTKK010000026.1"/>
</dbReference>
<dbReference type="Gene3D" id="3.30.1330.60">
    <property type="entry name" value="OmpA-like domain"/>
    <property type="match status" value="1"/>
</dbReference>
<keyword evidence="10" id="KW-0282">Flagellum</keyword>
<keyword evidence="4" id="KW-0812">Transmembrane</keyword>
<dbReference type="NCBIfam" id="NF005831">
    <property type="entry name" value="PRK07734.1"/>
    <property type="match status" value="1"/>
</dbReference>
<feature type="region of interest" description="Disordered" evidence="8">
    <location>
        <begin position="64"/>
        <end position="108"/>
    </location>
</feature>